<keyword evidence="3 4" id="KW-0443">Lipid metabolism</keyword>
<dbReference type="Proteomes" id="UP000053240">
    <property type="component" value="Unassembled WGS sequence"/>
</dbReference>
<dbReference type="GO" id="GO:0005777">
    <property type="term" value="C:peroxisome"/>
    <property type="evidence" value="ECO:0007669"/>
    <property type="project" value="TreeGrafter"/>
</dbReference>
<keyword evidence="4" id="KW-0560">Oxidoreductase</keyword>
<reference evidence="7 8" key="1">
    <citation type="journal article" date="2015" name="Nat. Commun.">
        <title>Outbred genome sequencing and CRISPR/Cas9 gene editing in butterflies.</title>
        <authorList>
            <person name="Li X."/>
            <person name="Fan D."/>
            <person name="Zhang W."/>
            <person name="Liu G."/>
            <person name="Zhang L."/>
            <person name="Zhao L."/>
            <person name="Fang X."/>
            <person name="Chen L."/>
            <person name="Dong Y."/>
            <person name="Chen Y."/>
            <person name="Ding Y."/>
            <person name="Zhao R."/>
            <person name="Feng M."/>
            <person name="Zhu Y."/>
            <person name="Feng Y."/>
            <person name="Jiang X."/>
            <person name="Zhu D."/>
            <person name="Xiang H."/>
            <person name="Feng X."/>
            <person name="Li S."/>
            <person name="Wang J."/>
            <person name="Zhang G."/>
            <person name="Kronforst M.R."/>
            <person name="Wang W."/>
        </authorList>
    </citation>
    <scope>NUCLEOTIDE SEQUENCE [LARGE SCALE GENOMIC DNA]</scope>
    <source>
        <strain evidence="7">Ya'a_city_454_Pm</strain>
        <tissue evidence="7">Whole body</tissue>
    </source>
</reference>
<sequence>MLIQGPGCQRIAKEVGYGAECLAVMSHGFDDELYCGAKVEVMDPALAFEQSIISRNQFLFENVHRDKSTIQRFYGGRVVFITGGSGFMGKLLIEKLFRTCEIKKMYVMVRPKKQSMPCERLAKTVEDPVFDGLKKMQPNFIDKIEAIEGDIADIRLGINENNWNRLIEEVDLIFHMAAVVKFDAPLKSTVLSNVRGTREAIRLGKCCKLLRSFVYVSTAYSHATRSRIGTEISEDFHQSPASPDALIQLVETLDEDKLKEVTPALIKDWPNTYSFSKAVAEEMIRITAGDLPICVVKPAIVIPTNREPVPGWIDMNCVFGPSGLLIGMGLGLLHVFFADVNIRVNIVPGDIATNAVIATGWETARRYAAGDKEIKVYAVSNIRNPVKWGTIGDFFRGEAKKFMSPLVTYYPWGVETKSKFMFFIYSWLFHFIPAYVIDFICMLIGKPRRFVKLYEKVYKMSAVFSYFNCNEWTFNDNNLRDLHLAMNEDDKEIFNIDLSDIDWFDQMNIWIIGLRKYIVKDGLTGTDYALKKYFLLRLGHYILTVFCLYSLWKTSAYVFYFLSSFF</sequence>
<feature type="domain" description="Fatty acyl-CoA reductase C-terminal" evidence="5">
    <location>
        <begin position="429"/>
        <end position="521"/>
    </location>
</feature>
<keyword evidence="8" id="KW-1185">Reference proteome</keyword>
<keyword evidence="2 4" id="KW-0444">Lipid biosynthesis</keyword>
<dbReference type="Pfam" id="PF07993">
    <property type="entry name" value="NAD_binding_4"/>
    <property type="match status" value="1"/>
</dbReference>
<dbReference type="InterPro" id="IPR013120">
    <property type="entry name" value="FAR_NAD-bd"/>
</dbReference>
<dbReference type="InterPro" id="IPR033640">
    <property type="entry name" value="FAR_C"/>
</dbReference>
<keyword evidence="4" id="KW-0472">Membrane</keyword>
<evidence type="ECO:0000256" key="3">
    <source>
        <dbReference type="ARBA" id="ARBA00023098"/>
    </source>
</evidence>
<feature type="transmembrane region" description="Helical" evidence="4">
    <location>
        <begin position="420"/>
        <end position="444"/>
    </location>
</feature>
<keyword evidence="4" id="KW-1133">Transmembrane helix</keyword>
<organism evidence="7 8">
    <name type="scientific">Papilio machaon</name>
    <name type="common">Old World swallowtail butterfly</name>
    <dbReference type="NCBI Taxonomy" id="76193"/>
    <lineage>
        <taxon>Eukaryota</taxon>
        <taxon>Metazoa</taxon>
        <taxon>Ecdysozoa</taxon>
        <taxon>Arthropoda</taxon>
        <taxon>Hexapoda</taxon>
        <taxon>Insecta</taxon>
        <taxon>Pterygota</taxon>
        <taxon>Neoptera</taxon>
        <taxon>Endopterygota</taxon>
        <taxon>Lepidoptera</taxon>
        <taxon>Glossata</taxon>
        <taxon>Ditrysia</taxon>
        <taxon>Papilionoidea</taxon>
        <taxon>Papilionidae</taxon>
        <taxon>Papilioninae</taxon>
        <taxon>Papilio</taxon>
    </lineage>
</organism>
<evidence type="ECO:0000259" key="5">
    <source>
        <dbReference type="Pfam" id="PF03015"/>
    </source>
</evidence>
<comment type="similarity">
    <text evidence="1 4">Belongs to the fatty acyl-CoA reductase family.</text>
</comment>
<dbReference type="PANTHER" id="PTHR11011:SF116">
    <property type="entry name" value="FATTY ACYL-COA REDUCTASE CG5065-RELATED"/>
    <property type="match status" value="1"/>
</dbReference>
<dbReference type="InterPro" id="IPR036291">
    <property type="entry name" value="NAD(P)-bd_dom_sf"/>
</dbReference>
<dbReference type="SUPFAM" id="SSF51735">
    <property type="entry name" value="NAD(P)-binding Rossmann-fold domains"/>
    <property type="match status" value="1"/>
</dbReference>
<protein>
    <recommendedName>
        <fullName evidence="4">Fatty acyl-CoA reductase</fullName>
        <ecNumber evidence="4">1.2.1.84</ecNumber>
    </recommendedName>
</protein>
<keyword evidence="4" id="KW-0521">NADP</keyword>
<dbReference type="PANTHER" id="PTHR11011">
    <property type="entry name" value="MALE STERILITY PROTEIN 2-RELATED"/>
    <property type="match status" value="1"/>
</dbReference>
<dbReference type="CDD" id="cd05236">
    <property type="entry name" value="FAR-N_SDR_e"/>
    <property type="match status" value="1"/>
</dbReference>
<gene>
    <name evidence="7" type="ORF">RR48_05608</name>
</gene>
<dbReference type="EC" id="1.2.1.84" evidence="4"/>
<dbReference type="GO" id="GO:0035336">
    <property type="term" value="P:long-chain fatty-acyl-CoA metabolic process"/>
    <property type="evidence" value="ECO:0007669"/>
    <property type="project" value="TreeGrafter"/>
</dbReference>
<keyword evidence="4" id="KW-0812">Transmembrane</keyword>
<dbReference type="InterPro" id="IPR026055">
    <property type="entry name" value="FAR"/>
</dbReference>
<evidence type="ECO:0000259" key="6">
    <source>
        <dbReference type="Pfam" id="PF07993"/>
    </source>
</evidence>
<evidence type="ECO:0000313" key="8">
    <source>
        <dbReference type="Proteomes" id="UP000053240"/>
    </source>
</evidence>
<evidence type="ECO:0000256" key="4">
    <source>
        <dbReference type="RuleBase" id="RU363097"/>
    </source>
</evidence>
<comment type="function">
    <text evidence="4">Catalyzes the reduction of fatty acyl-CoA to fatty alcohols.</text>
</comment>
<dbReference type="Gene3D" id="3.40.50.720">
    <property type="entry name" value="NAD(P)-binding Rossmann-like Domain"/>
    <property type="match status" value="1"/>
</dbReference>
<dbReference type="GO" id="GO:0080019">
    <property type="term" value="F:alcohol-forming very long-chain fatty acyl-CoA reductase activity"/>
    <property type="evidence" value="ECO:0007669"/>
    <property type="project" value="InterPro"/>
</dbReference>
<evidence type="ECO:0000256" key="1">
    <source>
        <dbReference type="ARBA" id="ARBA00005928"/>
    </source>
</evidence>
<comment type="catalytic activity">
    <reaction evidence="4">
        <text>a long-chain fatty acyl-CoA + 2 NADPH + 2 H(+) = a long-chain primary fatty alcohol + 2 NADP(+) + CoA</text>
        <dbReference type="Rhea" id="RHEA:52716"/>
        <dbReference type="ChEBI" id="CHEBI:15378"/>
        <dbReference type="ChEBI" id="CHEBI:57287"/>
        <dbReference type="ChEBI" id="CHEBI:57783"/>
        <dbReference type="ChEBI" id="CHEBI:58349"/>
        <dbReference type="ChEBI" id="CHEBI:77396"/>
        <dbReference type="ChEBI" id="CHEBI:83139"/>
        <dbReference type="EC" id="1.2.1.84"/>
    </reaction>
</comment>
<name>A0A0N1PK47_PAPMA</name>
<evidence type="ECO:0000313" key="7">
    <source>
        <dbReference type="EMBL" id="KPJ18429.1"/>
    </source>
</evidence>
<proteinExistence type="inferred from homology"/>
<dbReference type="EMBL" id="KQ460036">
    <property type="protein sequence ID" value="KPJ18429.1"/>
    <property type="molecule type" value="Genomic_DNA"/>
</dbReference>
<dbReference type="CDD" id="cd09071">
    <property type="entry name" value="FAR_C"/>
    <property type="match status" value="1"/>
</dbReference>
<accession>A0A0N1PK47</accession>
<dbReference type="InParanoid" id="A0A0N1PK47"/>
<dbReference type="Pfam" id="PF03015">
    <property type="entry name" value="Sterile"/>
    <property type="match status" value="1"/>
</dbReference>
<evidence type="ECO:0000256" key="2">
    <source>
        <dbReference type="ARBA" id="ARBA00022516"/>
    </source>
</evidence>
<feature type="domain" description="Thioester reductase (TE)" evidence="6">
    <location>
        <begin position="81"/>
        <end position="356"/>
    </location>
</feature>
<dbReference type="GO" id="GO:0102965">
    <property type="term" value="F:alcohol-forming long-chain fatty acyl-CoA reductase activity"/>
    <property type="evidence" value="ECO:0007669"/>
    <property type="project" value="UniProtKB-EC"/>
</dbReference>
<feature type="transmembrane region" description="Helical" evidence="4">
    <location>
        <begin position="541"/>
        <end position="562"/>
    </location>
</feature>
<dbReference type="AlphaFoldDB" id="A0A0N1PK47"/>